<evidence type="ECO:0000313" key="5">
    <source>
        <dbReference type="Proteomes" id="UP001369086"/>
    </source>
</evidence>
<organism evidence="4 5">
    <name type="scientific">Huso huso</name>
    <name type="common">Beluga</name>
    <name type="synonym">Acipenser huso</name>
    <dbReference type="NCBI Taxonomy" id="61971"/>
    <lineage>
        <taxon>Eukaryota</taxon>
        <taxon>Metazoa</taxon>
        <taxon>Chordata</taxon>
        <taxon>Craniata</taxon>
        <taxon>Vertebrata</taxon>
        <taxon>Euteleostomi</taxon>
        <taxon>Actinopterygii</taxon>
        <taxon>Chondrostei</taxon>
        <taxon>Acipenseriformes</taxon>
        <taxon>Acipenseridae</taxon>
        <taxon>Huso</taxon>
    </lineage>
</organism>
<dbReference type="PANTHER" id="PTHR23412">
    <property type="entry name" value="STEREOCILIN RELATED"/>
    <property type="match status" value="1"/>
</dbReference>
<evidence type="ECO:0000256" key="2">
    <source>
        <dbReference type="ARBA" id="ARBA00023180"/>
    </source>
</evidence>
<name>A0ABR0YWQ7_HUSHU</name>
<dbReference type="PANTHER" id="PTHR23412:SF19">
    <property type="entry name" value="STEREOCILIN 1"/>
    <property type="match status" value="1"/>
</dbReference>
<keyword evidence="2" id="KW-0325">Glycoprotein</keyword>
<comment type="caution">
    <text evidence="4">The sequence shown here is derived from an EMBL/GenBank/DDBJ whole genome shotgun (WGS) entry which is preliminary data.</text>
</comment>
<dbReference type="EMBL" id="JAHFZB010000022">
    <property type="protein sequence ID" value="KAK6476966.1"/>
    <property type="molecule type" value="Genomic_DNA"/>
</dbReference>
<sequence length="971" mass="108695">MPDTSTVFEGCDQYNFTAFNETLCTKLPQNRLNSTVLRSVCSAMDSLTANQVSRVASNSCARANQVSSFFQAQLESYASPCEPRSKVTRSVSESQLSLSDLVCLYDIWTNSDSVDPASVALCSENDQESFVLAVCYNGKLLDILIKDNDWLFAYCSNFSDAFTIVSVYNWCTYSSWVSDQIDVTLVAFCWNNDRAQFEKLLCEDLGLFLQIMSNPENNWIVANCTPAEEPIDIAIVDNVDQWCSVFSSASFCQYGQWAETVVDPSIVALCWDQDQLSFSKNVCCNMDLLEKMTQDPQNEWLLTVCRGNSSETANETKEVLELVCRYSEWTDPAGIDMTDIAVCSEFDTVSSALRKAANNIVALLVTLEESKLVSLQVTENIRLSVLKSVMDYLKHEESFTNKRELLQCFGNLLMNLMQTGREVSDGNFFLIKEYFQLPIKDLKPILMSVEIKAGRQILQYLNRNWAALKLSDRYLQTMASVFFQKYMSIDSTIFLEFGQLLPYFSVLEISSLPGLQNNKAALVSINQIFHKLTLDQRREFGKWFGSSTQFLNVTQWPMSAIQDAGSLLAYLPFEKFKTLSAAQMFFGLDILLNNTLTGLQRRFIAQSILKTYHNLTAPDFRRLGNLTCLANTADLLVYKQTPALDAIKLNIQDCVRLGSVVPSEMVSSLLVERAVLAEPTSLSPEQLYHLAVIMPSLGIPFINQLLPSQVQAALPALSSVDFSPAQQVLPEMLASLGTLISGVKAETLRVLPTDTLLTALPNITLQRSRLSPAQHTAITTKLWGSNQVTGWLGALDPLLPETPLLSVRSRLTPLLSNLSTVSHRAWNTQQAKLLFRESLKAFSDIREDGFLSLGMISQGVDCETLKRRFLSSSSSVIRRILLFLHGLPAQLHSSLKKCITNESYNFSFSAGLLEEMGAQVAVELPVSIIKRFPADMMETFRRIIVNAPEYFLRLPSIKQSLLVDKVVQRLV</sequence>
<gene>
    <name evidence="4" type="ORF">HHUSO_G23483</name>
</gene>
<reference evidence="4 5" key="1">
    <citation type="submission" date="2021-05" db="EMBL/GenBank/DDBJ databases">
        <authorList>
            <person name="Zahm M."/>
            <person name="Klopp C."/>
            <person name="Cabau C."/>
            <person name="Kuhl H."/>
            <person name="Suciu R."/>
            <person name="Ciorpac M."/>
            <person name="Holostenco D."/>
            <person name="Gessner J."/>
            <person name="Wuertz S."/>
            <person name="Hohne C."/>
            <person name="Stock M."/>
            <person name="Gislard M."/>
            <person name="Lluch J."/>
            <person name="Milhes M."/>
            <person name="Lampietro C."/>
            <person name="Lopez Roques C."/>
            <person name="Donnadieu C."/>
            <person name="Du K."/>
            <person name="Schartl M."/>
            <person name="Guiguen Y."/>
        </authorList>
    </citation>
    <scope>NUCLEOTIDE SEQUENCE [LARGE SCALE GENOMIC DNA]</scope>
    <source>
        <strain evidence="4">Hh-F2</strain>
        <tissue evidence="4">Blood</tissue>
    </source>
</reference>
<evidence type="ECO:0000313" key="4">
    <source>
        <dbReference type="EMBL" id="KAK6476966.1"/>
    </source>
</evidence>
<dbReference type="Pfam" id="PF21058">
    <property type="entry name" value="Stereocilin"/>
    <property type="match status" value="1"/>
</dbReference>
<proteinExistence type="predicted"/>
<keyword evidence="1" id="KW-0732">Signal</keyword>
<dbReference type="InterPro" id="IPR048992">
    <property type="entry name" value="Stereocilin_LRR"/>
</dbReference>
<dbReference type="InterPro" id="IPR026664">
    <property type="entry name" value="Stereocilin-rel"/>
</dbReference>
<feature type="domain" description="Stereocilin LRR" evidence="3">
    <location>
        <begin position="376"/>
        <end position="757"/>
    </location>
</feature>
<protein>
    <submittedName>
        <fullName evidence="4">Stereocilin-like</fullName>
    </submittedName>
</protein>
<evidence type="ECO:0000259" key="3">
    <source>
        <dbReference type="Pfam" id="PF21058"/>
    </source>
</evidence>
<dbReference type="Proteomes" id="UP001369086">
    <property type="component" value="Unassembled WGS sequence"/>
</dbReference>
<keyword evidence="5" id="KW-1185">Reference proteome</keyword>
<evidence type="ECO:0000256" key="1">
    <source>
        <dbReference type="ARBA" id="ARBA00022729"/>
    </source>
</evidence>
<accession>A0ABR0YWQ7</accession>